<dbReference type="AlphaFoldDB" id="A0A8J8MF99"/>
<keyword evidence="1" id="KW-0413">Isomerase</keyword>
<name>A0A8J8MF99_9FIRM</name>
<dbReference type="KEGG" id="vgu:HYG85_23520"/>
<dbReference type="RefSeq" id="WP_212691683.1">
    <property type="nucleotide sequence ID" value="NZ_CP058561.1"/>
</dbReference>
<gene>
    <name evidence="1" type="ORF">HYG85_23520</name>
</gene>
<sequence>MERFLIGHFGIFDEDKQERDFREGFYGVEACMIDKEEDIDRLIKASHEENFNVCVHFPLRSGKWKFRDPQFMSNDMNNKKDSYEYVEEEITYICEKFDPHYILFHYPKPVILDPQVDWSNWRFADESEYVYDSEYTYDEFVCQTQELFKYLSTKAKELDFIPVLEFDALNKYVVENNILTELLDRYPSIRLCLDIARLHLQDIMDNNFDPYPIIEKYAKYAEVIHLSNGRLCDNRNNNHYPALPELKTSDGWADVRKYFRLINEYNKDYKVLFEHRSDKISDEQLENCYRWVEQLTNQY</sequence>
<reference evidence="1 2" key="1">
    <citation type="submission" date="2020-07" db="EMBL/GenBank/DDBJ databases">
        <title>Vallitalea guaymasensis genome.</title>
        <authorList>
            <person name="Postec A."/>
        </authorList>
    </citation>
    <scope>NUCLEOTIDE SEQUENCE [LARGE SCALE GENOMIC DNA]</scope>
    <source>
        <strain evidence="1 2">Ra1766G1</strain>
    </source>
</reference>
<keyword evidence="2" id="KW-1185">Reference proteome</keyword>
<dbReference type="SUPFAM" id="SSF51658">
    <property type="entry name" value="Xylose isomerase-like"/>
    <property type="match status" value="1"/>
</dbReference>
<dbReference type="InterPro" id="IPR036237">
    <property type="entry name" value="Xyl_isomerase-like_sf"/>
</dbReference>
<dbReference type="Proteomes" id="UP000677305">
    <property type="component" value="Chromosome"/>
</dbReference>
<proteinExistence type="predicted"/>
<organism evidence="1 2">
    <name type="scientific">Vallitalea guaymasensis</name>
    <dbReference type="NCBI Taxonomy" id="1185412"/>
    <lineage>
        <taxon>Bacteria</taxon>
        <taxon>Bacillati</taxon>
        <taxon>Bacillota</taxon>
        <taxon>Clostridia</taxon>
        <taxon>Lachnospirales</taxon>
        <taxon>Vallitaleaceae</taxon>
        <taxon>Vallitalea</taxon>
    </lineage>
</organism>
<evidence type="ECO:0000313" key="1">
    <source>
        <dbReference type="EMBL" id="QUH31738.1"/>
    </source>
</evidence>
<dbReference type="EMBL" id="CP058561">
    <property type="protein sequence ID" value="QUH31738.1"/>
    <property type="molecule type" value="Genomic_DNA"/>
</dbReference>
<evidence type="ECO:0000313" key="2">
    <source>
        <dbReference type="Proteomes" id="UP000677305"/>
    </source>
</evidence>
<dbReference type="Gene3D" id="3.20.20.150">
    <property type="entry name" value="Divalent-metal-dependent TIM barrel enzymes"/>
    <property type="match status" value="1"/>
</dbReference>
<accession>A0A8J8MF99</accession>
<dbReference type="GO" id="GO:0016853">
    <property type="term" value="F:isomerase activity"/>
    <property type="evidence" value="ECO:0007669"/>
    <property type="project" value="UniProtKB-KW"/>
</dbReference>
<protein>
    <submittedName>
        <fullName evidence="1">Sugar phosphate isomerase/epimerase</fullName>
    </submittedName>
</protein>